<dbReference type="PANTHER" id="PTHR33018:SF31">
    <property type="entry name" value="TRANSPOSASE, PTTA_EN_SPM, PLANT"/>
    <property type="match status" value="1"/>
</dbReference>
<evidence type="ECO:0000313" key="1">
    <source>
        <dbReference type="EMBL" id="KAF9601169.1"/>
    </source>
</evidence>
<evidence type="ECO:0000313" key="2">
    <source>
        <dbReference type="Proteomes" id="UP000631114"/>
    </source>
</evidence>
<dbReference type="EMBL" id="JADFTS010000006">
    <property type="protein sequence ID" value="KAF9601169.1"/>
    <property type="molecule type" value="Genomic_DNA"/>
</dbReference>
<sequence>MGKSQLYCNGAHANKVELIMRGEFKQILADKGEEMYMKMKQRGKDVDNGENHETLAGMKRKPEKKGVAHLGSHSTLSQPNEAELMADINIDNWKKVPDETKDLLWTVTKKFQNINISALGYLWRSSKSRFSMIMASCANDEERMKKRPKNIKLEWWKSFVRRGSPKNFNMKFKKMRAKQNRPHTCSRKGYARLDAEMKEESSNPSSVSRADVWEKAHTKKNGELANEAVAAKVEKIQEFREIQIESSSLSLQEDVISQLFGPERRG</sequence>
<organism evidence="1 2">
    <name type="scientific">Coptis chinensis</name>
    <dbReference type="NCBI Taxonomy" id="261450"/>
    <lineage>
        <taxon>Eukaryota</taxon>
        <taxon>Viridiplantae</taxon>
        <taxon>Streptophyta</taxon>
        <taxon>Embryophyta</taxon>
        <taxon>Tracheophyta</taxon>
        <taxon>Spermatophyta</taxon>
        <taxon>Magnoliopsida</taxon>
        <taxon>Ranunculales</taxon>
        <taxon>Ranunculaceae</taxon>
        <taxon>Coptidoideae</taxon>
        <taxon>Coptis</taxon>
    </lineage>
</organism>
<dbReference type="Pfam" id="PF03004">
    <property type="entry name" value="Transposase_24"/>
    <property type="match status" value="1"/>
</dbReference>
<dbReference type="AlphaFoldDB" id="A0A835HKI3"/>
<proteinExistence type="predicted"/>
<keyword evidence="2" id="KW-1185">Reference proteome</keyword>
<dbReference type="PANTHER" id="PTHR33018">
    <property type="entry name" value="OS10G0338966 PROTEIN-RELATED"/>
    <property type="match status" value="1"/>
</dbReference>
<name>A0A835HKI3_9MAGN</name>
<comment type="caution">
    <text evidence="1">The sequence shown here is derived from an EMBL/GenBank/DDBJ whole genome shotgun (WGS) entry which is preliminary data.</text>
</comment>
<protein>
    <submittedName>
        <fullName evidence="1">Uncharacterized protein</fullName>
    </submittedName>
</protein>
<dbReference type="OrthoDB" id="1297787at2759"/>
<accession>A0A835HKI3</accession>
<dbReference type="Proteomes" id="UP000631114">
    <property type="component" value="Unassembled WGS sequence"/>
</dbReference>
<dbReference type="InterPro" id="IPR004252">
    <property type="entry name" value="Probable_transposase_24"/>
</dbReference>
<reference evidence="1 2" key="1">
    <citation type="submission" date="2020-10" db="EMBL/GenBank/DDBJ databases">
        <title>The Coptis chinensis genome and diversification of protoberbering-type alkaloids.</title>
        <authorList>
            <person name="Wang B."/>
            <person name="Shu S."/>
            <person name="Song C."/>
            <person name="Liu Y."/>
        </authorList>
    </citation>
    <scope>NUCLEOTIDE SEQUENCE [LARGE SCALE GENOMIC DNA]</scope>
    <source>
        <strain evidence="1">HL-2020</strain>
        <tissue evidence="1">Leaf</tissue>
    </source>
</reference>
<gene>
    <name evidence="1" type="ORF">IFM89_017117</name>
</gene>